<protein>
    <recommendedName>
        <fullName evidence="3">Secreted protein</fullName>
    </recommendedName>
</protein>
<evidence type="ECO:0000256" key="1">
    <source>
        <dbReference type="SAM" id="SignalP"/>
    </source>
</evidence>
<keyword evidence="1" id="KW-0732">Signal</keyword>
<proteinExistence type="predicted"/>
<evidence type="ECO:0000313" key="2">
    <source>
        <dbReference type="EMBL" id="JAD35290.1"/>
    </source>
</evidence>
<reference evidence="2" key="2">
    <citation type="journal article" date="2015" name="Data Brief">
        <title>Shoot transcriptome of the giant reed, Arundo donax.</title>
        <authorList>
            <person name="Barrero R.A."/>
            <person name="Guerrero F.D."/>
            <person name="Moolhuijzen P."/>
            <person name="Goolsby J.A."/>
            <person name="Tidwell J."/>
            <person name="Bellgard S.E."/>
            <person name="Bellgard M.I."/>
        </authorList>
    </citation>
    <scope>NUCLEOTIDE SEQUENCE</scope>
    <source>
        <tissue evidence="2">Shoot tissue taken approximately 20 cm above the soil surface</tissue>
    </source>
</reference>
<name>A0A0A8ZEX1_ARUDO</name>
<dbReference type="EMBL" id="GBRH01262605">
    <property type="protein sequence ID" value="JAD35290.1"/>
    <property type="molecule type" value="Transcribed_RNA"/>
</dbReference>
<organism evidence="2">
    <name type="scientific">Arundo donax</name>
    <name type="common">Giant reed</name>
    <name type="synonym">Donax arundinaceus</name>
    <dbReference type="NCBI Taxonomy" id="35708"/>
    <lineage>
        <taxon>Eukaryota</taxon>
        <taxon>Viridiplantae</taxon>
        <taxon>Streptophyta</taxon>
        <taxon>Embryophyta</taxon>
        <taxon>Tracheophyta</taxon>
        <taxon>Spermatophyta</taxon>
        <taxon>Magnoliopsida</taxon>
        <taxon>Liliopsida</taxon>
        <taxon>Poales</taxon>
        <taxon>Poaceae</taxon>
        <taxon>PACMAD clade</taxon>
        <taxon>Arundinoideae</taxon>
        <taxon>Arundineae</taxon>
        <taxon>Arundo</taxon>
    </lineage>
</organism>
<reference evidence="2" key="1">
    <citation type="submission" date="2014-09" db="EMBL/GenBank/DDBJ databases">
        <authorList>
            <person name="Magalhaes I.L.F."/>
            <person name="Oliveira U."/>
            <person name="Santos F.R."/>
            <person name="Vidigal T.H.D.A."/>
            <person name="Brescovit A.D."/>
            <person name="Santos A.J."/>
        </authorList>
    </citation>
    <scope>NUCLEOTIDE SEQUENCE</scope>
    <source>
        <tissue evidence="2">Shoot tissue taken approximately 20 cm above the soil surface</tissue>
    </source>
</reference>
<dbReference type="AlphaFoldDB" id="A0A0A8ZEX1"/>
<feature type="signal peptide" evidence="1">
    <location>
        <begin position="1"/>
        <end position="29"/>
    </location>
</feature>
<evidence type="ECO:0008006" key="3">
    <source>
        <dbReference type="Google" id="ProtNLM"/>
    </source>
</evidence>
<sequence length="72" mass="8556">MLHWFTQWSSYLNHLLCSLLPLLISEIVAHGVATNTSRIHLWSRNMQREHKHTVFLVILRNKRNKCATWCSN</sequence>
<accession>A0A0A8ZEX1</accession>
<feature type="chain" id="PRO_5002062224" description="Secreted protein" evidence="1">
    <location>
        <begin position="30"/>
        <end position="72"/>
    </location>
</feature>